<proteinExistence type="predicted"/>
<evidence type="ECO:0000313" key="2">
    <source>
        <dbReference type="EMBL" id="QEJ98734.1"/>
    </source>
</evidence>
<dbReference type="GO" id="GO:0003677">
    <property type="term" value="F:DNA binding"/>
    <property type="evidence" value="ECO:0007669"/>
    <property type="project" value="InterPro"/>
</dbReference>
<dbReference type="Gene3D" id="1.10.260.40">
    <property type="entry name" value="lambda repressor-like DNA-binding domains"/>
    <property type="match status" value="1"/>
</dbReference>
<dbReference type="EMBL" id="CP042817">
    <property type="protein sequence ID" value="QEJ98734.1"/>
    <property type="molecule type" value="Genomic_DNA"/>
</dbReference>
<protein>
    <submittedName>
        <fullName evidence="2">Helix-turn-helix transcriptional regulator</fullName>
    </submittedName>
</protein>
<dbReference type="PANTHER" id="PTHR37301">
    <property type="entry name" value="DNA-BINDING PROTEIN-RELATED"/>
    <property type="match status" value="1"/>
</dbReference>
<dbReference type="SUPFAM" id="SSF47413">
    <property type="entry name" value="lambda repressor-like DNA-binding domains"/>
    <property type="match status" value="1"/>
</dbReference>
<name>A0AAE6IUT1_TREPH</name>
<reference evidence="2 3" key="1">
    <citation type="submission" date="2019-08" db="EMBL/GenBank/DDBJ databases">
        <authorList>
            <person name="Kuhnert P."/>
        </authorList>
    </citation>
    <scope>NUCLEOTIDE SEQUENCE [LARGE SCALE GENOMIC DNA]</scope>
    <source>
        <strain evidence="2 3">B36.5</strain>
    </source>
</reference>
<dbReference type="InterPro" id="IPR010982">
    <property type="entry name" value="Lambda_DNA-bd_dom_sf"/>
</dbReference>
<dbReference type="PANTHER" id="PTHR37301:SF1">
    <property type="entry name" value="DNA-BINDING PROTEIN"/>
    <property type="match status" value="1"/>
</dbReference>
<evidence type="ECO:0000313" key="3">
    <source>
        <dbReference type="Proteomes" id="UP000323594"/>
    </source>
</evidence>
<dbReference type="RefSeq" id="WP_148879108.1">
    <property type="nucleotide sequence ID" value="NZ_CP042813.1"/>
</dbReference>
<organism evidence="2 3">
    <name type="scientific">Treponema phagedenis</name>
    <dbReference type="NCBI Taxonomy" id="162"/>
    <lineage>
        <taxon>Bacteria</taxon>
        <taxon>Pseudomonadati</taxon>
        <taxon>Spirochaetota</taxon>
        <taxon>Spirochaetia</taxon>
        <taxon>Spirochaetales</taxon>
        <taxon>Treponemataceae</taxon>
        <taxon>Treponema</taxon>
    </lineage>
</organism>
<evidence type="ECO:0000259" key="1">
    <source>
        <dbReference type="Pfam" id="PF13443"/>
    </source>
</evidence>
<dbReference type="InterPro" id="IPR001387">
    <property type="entry name" value="Cro/C1-type_HTH"/>
</dbReference>
<dbReference type="Pfam" id="PF13443">
    <property type="entry name" value="HTH_26"/>
    <property type="match status" value="1"/>
</dbReference>
<sequence>MAVSYDRLFHLLIDRQMSNSELIKRAGFSGNVMTQIKRRKYISLDSIERICRVLNCGVDDILEFIEEDEV</sequence>
<dbReference type="Proteomes" id="UP000323594">
    <property type="component" value="Chromosome"/>
</dbReference>
<dbReference type="AlphaFoldDB" id="A0AAE6IUT1"/>
<feature type="domain" description="HTH cro/C1-type" evidence="1">
    <location>
        <begin position="8"/>
        <end position="66"/>
    </location>
</feature>
<gene>
    <name evidence="2" type="ORF">FUT82_12500</name>
</gene>
<accession>A0AAE6IUT1</accession>